<name>I8IB79_ASPO3</name>
<dbReference type="AlphaFoldDB" id="I8IB79"/>
<evidence type="ECO:0000313" key="2">
    <source>
        <dbReference type="EMBL" id="EIT74776.1"/>
    </source>
</evidence>
<sequence>MAGPVRQPIDVVALENYIGQYDLGISPPLNLKQFGFGQSNPTYLISDAKSQRYVLRKKPPGEIMSKTAHQVEREYRILHALENTEVPVPKVYILCEDPTVIGTAFYIMEFLDGRFITDPYMPGVTAEHRKEMWRDAVRTLVKLHTLDYNTVGLGGLGKHNKFYDRQIRTFTEIAQRQSRAVNANTNVPLGELPHLVEIASFFKTNQPKDRSGIVHGDFKIDNIVFHKTEPKVIGVLDWEMATIGHPLSDVVHLLSPIFQESGPAAPVLRDGGRHSIPGLPGLEESLRWYNESGYEARPDLDWGIAFAHFRGCVIAHGIAARYVTGQSKSPGAKEWADSLDSRAQIMWETVKKLRESYIREKKL</sequence>
<dbReference type="PANTHER" id="PTHR47829:SF1">
    <property type="entry name" value="HAD FAMILY PHOSPHATASE"/>
    <property type="match status" value="1"/>
</dbReference>
<dbReference type="InterPro" id="IPR052898">
    <property type="entry name" value="ACAD10-like"/>
</dbReference>
<dbReference type="HOGENOM" id="CLU_007526_0_2_1"/>
<dbReference type="OrthoDB" id="191037at2759"/>
<evidence type="ECO:0000313" key="3">
    <source>
        <dbReference type="Proteomes" id="UP000002812"/>
    </source>
</evidence>
<dbReference type="Proteomes" id="UP000002812">
    <property type="component" value="Unassembled WGS sequence"/>
</dbReference>
<dbReference type="Pfam" id="PF01636">
    <property type="entry name" value="APH"/>
    <property type="match status" value="1"/>
</dbReference>
<dbReference type="InterPro" id="IPR008271">
    <property type="entry name" value="Ser/Thr_kinase_AS"/>
</dbReference>
<keyword evidence="2" id="KW-0808">Transferase</keyword>
<accession>I8IB79</accession>
<organism evidence="2 3">
    <name type="scientific">Aspergillus oryzae (strain 3.042)</name>
    <name type="common">Yellow koji mold</name>
    <dbReference type="NCBI Taxonomy" id="1160506"/>
    <lineage>
        <taxon>Eukaryota</taxon>
        <taxon>Fungi</taxon>
        <taxon>Dikarya</taxon>
        <taxon>Ascomycota</taxon>
        <taxon>Pezizomycotina</taxon>
        <taxon>Eurotiomycetes</taxon>
        <taxon>Eurotiomycetidae</taxon>
        <taxon>Eurotiales</taxon>
        <taxon>Aspergillaceae</taxon>
        <taxon>Aspergillus</taxon>
        <taxon>Aspergillus subgen. Circumdati</taxon>
    </lineage>
</organism>
<protein>
    <submittedName>
        <fullName evidence="2">Putative aminoglycoside phosphotransferase</fullName>
    </submittedName>
</protein>
<dbReference type="Gene3D" id="3.30.200.20">
    <property type="entry name" value="Phosphorylase Kinase, domain 1"/>
    <property type="match status" value="1"/>
</dbReference>
<reference evidence="2 3" key="1">
    <citation type="journal article" date="2012" name="Eukaryot. Cell">
        <title>Draft genome sequence of Aspergillus oryzae strain 3.042.</title>
        <authorList>
            <person name="Zhao G."/>
            <person name="Yao Y."/>
            <person name="Qi W."/>
            <person name="Wang C."/>
            <person name="Hou L."/>
            <person name="Zeng B."/>
            <person name="Cao X."/>
        </authorList>
    </citation>
    <scope>NUCLEOTIDE SEQUENCE [LARGE SCALE GENOMIC DNA]</scope>
    <source>
        <strain evidence="2 3">3.042</strain>
    </source>
</reference>
<dbReference type="InterPro" id="IPR011009">
    <property type="entry name" value="Kinase-like_dom_sf"/>
</dbReference>
<reference evidence="3" key="2">
    <citation type="submission" date="2012-06" db="EMBL/GenBank/DDBJ databases">
        <title>Comparative genomic analyses of Aspergillus oryzae 3.042 and A. oryzae RIB40 for soy-sauce fermentation.</title>
        <authorList>
            <person name="Zhao G."/>
            <person name="Hou L."/>
            <person name="Wang C."/>
            <person name="Cao X."/>
        </authorList>
    </citation>
    <scope>NUCLEOTIDE SEQUENCE [LARGE SCALE GENOMIC DNA]</scope>
    <source>
        <strain evidence="3">3.042</strain>
    </source>
</reference>
<feature type="domain" description="Aminoglycoside phosphotransferase" evidence="1">
    <location>
        <begin position="31"/>
        <end position="264"/>
    </location>
</feature>
<gene>
    <name evidence="2" type="ORF">Ao3042_08605</name>
</gene>
<dbReference type="PANTHER" id="PTHR47829">
    <property type="entry name" value="HYDROLASE, PUTATIVE (AFU_ORTHOLOGUE AFUA_1G12880)-RELATED"/>
    <property type="match status" value="1"/>
</dbReference>
<proteinExistence type="predicted"/>
<dbReference type="InterPro" id="IPR041726">
    <property type="entry name" value="ACAD10_11_N"/>
</dbReference>
<evidence type="ECO:0000259" key="1">
    <source>
        <dbReference type="Pfam" id="PF01636"/>
    </source>
</evidence>
<comment type="caution">
    <text evidence="2">The sequence shown here is derived from an EMBL/GenBank/DDBJ whole genome shotgun (WGS) entry which is preliminary data.</text>
</comment>
<dbReference type="GO" id="GO:0004672">
    <property type="term" value="F:protein kinase activity"/>
    <property type="evidence" value="ECO:0007669"/>
    <property type="project" value="InterPro"/>
</dbReference>
<dbReference type="Gene3D" id="3.90.1200.10">
    <property type="match status" value="1"/>
</dbReference>
<dbReference type="SUPFAM" id="SSF56112">
    <property type="entry name" value="Protein kinase-like (PK-like)"/>
    <property type="match status" value="1"/>
</dbReference>
<dbReference type="PROSITE" id="PS00108">
    <property type="entry name" value="PROTEIN_KINASE_ST"/>
    <property type="match status" value="1"/>
</dbReference>
<dbReference type="CDD" id="cd05154">
    <property type="entry name" value="ACAD10_11_N-like"/>
    <property type="match status" value="1"/>
</dbReference>
<dbReference type="InterPro" id="IPR002575">
    <property type="entry name" value="Aminoglycoside_PTrfase"/>
</dbReference>
<dbReference type="EMBL" id="AKHY01000183">
    <property type="protein sequence ID" value="EIT74776.1"/>
    <property type="molecule type" value="Genomic_DNA"/>
</dbReference>